<dbReference type="InterPro" id="IPR024692">
    <property type="entry name" value="PTS_EI"/>
</dbReference>
<dbReference type="InterPro" id="IPR008279">
    <property type="entry name" value="PEP-util_enz_mobile_dom"/>
</dbReference>
<dbReference type="Pfam" id="PF00391">
    <property type="entry name" value="PEP-utilizers"/>
    <property type="match status" value="1"/>
</dbReference>
<dbReference type="SUPFAM" id="SSF52009">
    <property type="entry name" value="Phosphohistidine domain"/>
    <property type="match status" value="1"/>
</dbReference>
<comment type="catalytic activity">
    <reaction evidence="1 17">
        <text>L-histidyl-[protein] + phosphoenolpyruvate = N(pros)-phospho-L-histidyl-[protein] + pyruvate</text>
        <dbReference type="Rhea" id="RHEA:23880"/>
        <dbReference type="Rhea" id="RHEA-COMP:9745"/>
        <dbReference type="Rhea" id="RHEA-COMP:9746"/>
        <dbReference type="ChEBI" id="CHEBI:15361"/>
        <dbReference type="ChEBI" id="CHEBI:29979"/>
        <dbReference type="ChEBI" id="CHEBI:58702"/>
        <dbReference type="ChEBI" id="CHEBI:64837"/>
        <dbReference type="EC" id="2.7.3.9"/>
    </reaction>
</comment>
<evidence type="ECO:0000256" key="19">
    <source>
        <dbReference type="PIRSR" id="PIRSR000732-2"/>
    </source>
</evidence>
<dbReference type="AlphaFoldDB" id="A0A160T3Y6"/>
<feature type="domain" description="Phosphotransferase system enzyme I N-terminal" evidence="23">
    <location>
        <begin position="6"/>
        <end position="127"/>
    </location>
</feature>
<evidence type="ECO:0000259" key="23">
    <source>
        <dbReference type="Pfam" id="PF05524"/>
    </source>
</evidence>
<dbReference type="Gene3D" id="3.50.30.10">
    <property type="entry name" value="Phosphohistidine domain"/>
    <property type="match status" value="1"/>
</dbReference>
<dbReference type="Proteomes" id="UP000215027">
    <property type="component" value="Chromosome I"/>
</dbReference>
<keyword evidence="8 17" id="KW-0813">Transport</keyword>
<keyword evidence="25" id="KW-1185">Reference proteome</keyword>
<dbReference type="GO" id="GO:0046872">
    <property type="term" value="F:metal ion binding"/>
    <property type="evidence" value="ECO:0007669"/>
    <property type="project" value="UniProtKB-KW"/>
</dbReference>
<evidence type="ECO:0000256" key="6">
    <source>
        <dbReference type="ARBA" id="ARBA00012232"/>
    </source>
</evidence>
<evidence type="ECO:0000256" key="7">
    <source>
        <dbReference type="ARBA" id="ARBA00016544"/>
    </source>
</evidence>
<dbReference type="InterPro" id="IPR050499">
    <property type="entry name" value="PEP-utilizing_PTS_enzyme"/>
</dbReference>
<keyword evidence="15 17" id="KW-0460">Magnesium</keyword>
<comment type="similarity">
    <text evidence="5 17">Belongs to the PEP-utilizing enzyme family.</text>
</comment>
<evidence type="ECO:0000256" key="8">
    <source>
        <dbReference type="ARBA" id="ARBA00022448"/>
    </source>
</evidence>
<dbReference type="PIRSF" id="PIRSF000732">
    <property type="entry name" value="PTS_enzyme_I"/>
    <property type="match status" value="1"/>
</dbReference>
<dbReference type="SUPFAM" id="SSF47831">
    <property type="entry name" value="Enzyme I of the PEP:sugar phosphotransferase system HPr-binding (sub)domain"/>
    <property type="match status" value="1"/>
</dbReference>
<sequence length="570" mass="61030">MSHTVNGIPASPGIVIGPTWTFSPPRADVEAYTVANPGVEQLRVRAAVAAAVEQLAALEERARATIGDEEAEIFAAHQMLIEDDDLLADIHNLIETRHVNAEAAVHEIIEATAESMLELDDDYFRARSADMRDIGRRVIYALMGVTADVGRLPPEPSIIIADDLTPSDTVQFDPANVLGLATVRGGPTSHTAILARSLGIPAVVSAPVELGSLANDTPAILDGLSGRVTFFPTTDEVEEAQAQRRDFLERLAGDHATRLEPALTRDGVHVEVVANIGNAEDARRAIDNGAEGVGLFRTEFLYLDRDTLPGENEQIAAYRAVAEIIGDRPLVVRTLDIGGDKAVPYLGFAAEANPFLGWRGIRLIDHHADVLLGQFRALLQASVGADLRIMVPMVASVEEAVQARGILNEAQVALHAEGRPQAERVQFGVMIEVPAAALMADKLAEVVDFFSIGTNDLTQYTLAVDRTNERVAALATPFHPAVLRLIAQTIEKAHAAGKWVGLCGEFAADPAAVPVLLGLELDEFSMAPSAIPTVKAAIRRLDRAECRAIAQDVLNLPTAAAVREYLAAHS</sequence>
<keyword evidence="11 17" id="KW-0808">Transferase</keyword>
<accession>A0A160T3Y6</accession>
<evidence type="ECO:0000313" key="25">
    <source>
        <dbReference type="Proteomes" id="UP000215027"/>
    </source>
</evidence>
<evidence type="ECO:0000256" key="5">
    <source>
        <dbReference type="ARBA" id="ARBA00007837"/>
    </source>
</evidence>
<comment type="cofactor">
    <cofactor evidence="2 17 20">
        <name>Mg(2+)</name>
        <dbReference type="ChEBI" id="CHEBI:18420"/>
    </cofactor>
</comment>
<evidence type="ECO:0000259" key="22">
    <source>
        <dbReference type="Pfam" id="PF02896"/>
    </source>
</evidence>
<comment type="function">
    <text evidence="3 17">General (non sugar-specific) component of the phosphoenolpyruvate-dependent sugar phosphotransferase system (sugar PTS). This major carbohydrate active-transport system catalyzes the phosphorylation of incoming sugar substrates concomitantly with their translocation across the cell membrane. Enzyme I transfers the phosphoryl group from phosphoenolpyruvate (PEP) to the phosphoryl carrier protein (HPr).</text>
</comment>
<dbReference type="InterPro" id="IPR018274">
    <property type="entry name" value="PEP_util_AS"/>
</dbReference>
<evidence type="ECO:0000256" key="15">
    <source>
        <dbReference type="ARBA" id="ARBA00022842"/>
    </source>
</evidence>
<evidence type="ECO:0000256" key="16">
    <source>
        <dbReference type="ARBA" id="ARBA00033235"/>
    </source>
</evidence>
<evidence type="ECO:0000256" key="3">
    <source>
        <dbReference type="ARBA" id="ARBA00002728"/>
    </source>
</evidence>
<dbReference type="InterPro" id="IPR036618">
    <property type="entry name" value="PtsI_HPr-bd_sf"/>
</dbReference>
<evidence type="ECO:0000256" key="2">
    <source>
        <dbReference type="ARBA" id="ARBA00001946"/>
    </source>
</evidence>
<dbReference type="InterPro" id="IPR015813">
    <property type="entry name" value="Pyrv/PenolPyrv_kinase-like_dom"/>
</dbReference>
<dbReference type="GO" id="GO:0009401">
    <property type="term" value="P:phosphoenolpyruvate-dependent sugar phosphotransferase system"/>
    <property type="evidence" value="ECO:0007669"/>
    <property type="project" value="UniProtKB-KW"/>
</dbReference>
<reference evidence="24" key="1">
    <citation type="submission" date="2016-01" db="EMBL/GenBank/DDBJ databases">
        <authorList>
            <person name="Mcilroy J.S."/>
            <person name="Karst M S."/>
            <person name="Albertsen M."/>
        </authorList>
    </citation>
    <scope>NUCLEOTIDE SEQUENCE</scope>
    <source>
        <strain evidence="24">Cfx-K</strain>
    </source>
</reference>
<protein>
    <recommendedName>
        <fullName evidence="7 17">Phosphoenolpyruvate-protein phosphotransferase</fullName>
        <ecNumber evidence="6 17">2.7.3.9</ecNumber>
    </recommendedName>
    <alternativeName>
        <fullName evidence="16 17">Phosphotransferase system, enzyme I</fullName>
    </alternativeName>
</protein>
<feature type="binding site" evidence="19">
    <location>
        <position position="333"/>
    </location>
    <ligand>
        <name>phosphoenolpyruvate</name>
        <dbReference type="ChEBI" id="CHEBI:58702"/>
    </ligand>
</feature>
<evidence type="ECO:0000256" key="12">
    <source>
        <dbReference type="ARBA" id="ARBA00022683"/>
    </source>
</evidence>
<dbReference type="EMBL" id="LN890655">
    <property type="protein sequence ID" value="CUS03758.2"/>
    <property type="molecule type" value="Genomic_DNA"/>
</dbReference>
<evidence type="ECO:0000256" key="14">
    <source>
        <dbReference type="ARBA" id="ARBA00022777"/>
    </source>
</evidence>
<dbReference type="GO" id="GO:0008965">
    <property type="term" value="F:phosphoenolpyruvate-protein phosphotransferase activity"/>
    <property type="evidence" value="ECO:0007669"/>
    <property type="project" value="UniProtKB-EC"/>
</dbReference>
<feature type="binding site" evidence="19">
    <location>
        <position position="466"/>
    </location>
    <ligand>
        <name>phosphoenolpyruvate</name>
        <dbReference type="ChEBI" id="CHEBI:58702"/>
    </ligand>
</feature>
<dbReference type="InterPro" id="IPR000121">
    <property type="entry name" value="PEP_util_C"/>
</dbReference>
<dbReference type="InterPro" id="IPR006318">
    <property type="entry name" value="PTS_EI-like"/>
</dbReference>
<evidence type="ECO:0000256" key="10">
    <source>
        <dbReference type="ARBA" id="ARBA00022597"/>
    </source>
</evidence>
<keyword evidence="12 17" id="KW-0598">Phosphotransferase system</keyword>
<dbReference type="InterPro" id="IPR008731">
    <property type="entry name" value="PTS_EIN"/>
</dbReference>
<dbReference type="EC" id="2.7.3.9" evidence="6 17"/>
<dbReference type="RefSeq" id="WP_095043203.1">
    <property type="nucleotide sequence ID" value="NZ_LN890655.1"/>
</dbReference>
<keyword evidence="9 17" id="KW-0963">Cytoplasm</keyword>
<dbReference type="Gene3D" id="1.10.274.10">
    <property type="entry name" value="PtsI, HPr-binding domain"/>
    <property type="match status" value="1"/>
</dbReference>
<dbReference type="PROSITE" id="PS00370">
    <property type="entry name" value="PEP_ENZYMES_PHOS_SITE"/>
    <property type="match status" value="1"/>
</dbReference>
<dbReference type="InterPro" id="IPR036637">
    <property type="entry name" value="Phosphohistidine_dom_sf"/>
</dbReference>
<feature type="domain" description="PEP-utilising enzyme mobile" evidence="21">
    <location>
        <begin position="154"/>
        <end position="226"/>
    </location>
</feature>
<dbReference type="Gene3D" id="3.20.20.60">
    <property type="entry name" value="Phosphoenolpyruvate-binding domains"/>
    <property type="match status" value="1"/>
</dbReference>
<feature type="domain" description="PEP-utilising enzyme C-terminal" evidence="22">
    <location>
        <begin position="258"/>
        <end position="542"/>
    </location>
</feature>
<dbReference type="PRINTS" id="PR01736">
    <property type="entry name" value="PHPHTRNFRASE"/>
</dbReference>
<feature type="binding site" evidence="20">
    <location>
        <position position="432"/>
    </location>
    <ligand>
        <name>Mg(2+)</name>
        <dbReference type="ChEBI" id="CHEBI:18420"/>
    </ligand>
</feature>
<dbReference type="PANTHER" id="PTHR46244">
    <property type="entry name" value="PHOSPHOENOLPYRUVATE-PROTEIN PHOSPHOTRANSFERASE"/>
    <property type="match status" value="1"/>
</dbReference>
<comment type="subcellular location">
    <subcellularLocation>
        <location evidence="4 17">Cytoplasm</location>
    </subcellularLocation>
</comment>
<dbReference type="GO" id="GO:0016301">
    <property type="term" value="F:kinase activity"/>
    <property type="evidence" value="ECO:0007669"/>
    <property type="project" value="UniProtKB-KW"/>
</dbReference>
<keyword evidence="14 17" id="KW-0418">Kinase</keyword>
<evidence type="ECO:0000259" key="21">
    <source>
        <dbReference type="Pfam" id="PF00391"/>
    </source>
</evidence>
<dbReference type="InterPro" id="IPR023151">
    <property type="entry name" value="PEP_util_CS"/>
</dbReference>
<evidence type="ECO:0000256" key="17">
    <source>
        <dbReference type="PIRNR" id="PIRNR000732"/>
    </source>
</evidence>
<proteinExistence type="inferred from homology"/>
<evidence type="ECO:0000256" key="13">
    <source>
        <dbReference type="ARBA" id="ARBA00022723"/>
    </source>
</evidence>
<dbReference type="Pfam" id="PF02896">
    <property type="entry name" value="PEP-utilizers_C"/>
    <property type="match status" value="1"/>
</dbReference>
<feature type="binding site" evidence="19">
    <location>
        <begin position="455"/>
        <end position="456"/>
    </location>
    <ligand>
        <name>phosphoenolpyruvate</name>
        <dbReference type="ChEBI" id="CHEBI:58702"/>
    </ligand>
</feature>
<dbReference type="KEGG" id="pbf:CFX0092_A1880"/>
<dbReference type="NCBIfam" id="TIGR01417">
    <property type="entry name" value="PTS_I_fam"/>
    <property type="match status" value="1"/>
</dbReference>
<dbReference type="SUPFAM" id="SSF51621">
    <property type="entry name" value="Phosphoenolpyruvate/pyruvate domain"/>
    <property type="match status" value="1"/>
</dbReference>
<organism evidence="24 25">
    <name type="scientific">Candidatus Promineifilum breve</name>
    <dbReference type="NCBI Taxonomy" id="1806508"/>
    <lineage>
        <taxon>Bacteria</taxon>
        <taxon>Bacillati</taxon>
        <taxon>Chloroflexota</taxon>
        <taxon>Ardenticatenia</taxon>
        <taxon>Candidatus Promineifilales</taxon>
        <taxon>Candidatus Promineifilaceae</taxon>
        <taxon>Candidatus Promineifilum</taxon>
    </lineage>
</organism>
<evidence type="ECO:0000256" key="11">
    <source>
        <dbReference type="ARBA" id="ARBA00022679"/>
    </source>
</evidence>
<dbReference type="PROSITE" id="PS00742">
    <property type="entry name" value="PEP_ENZYMES_2"/>
    <property type="match status" value="1"/>
</dbReference>
<dbReference type="OrthoDB" id="9765468at2"/>
<evidence type="ECO:0000313" key="24">
    <source>
        <dbReference type="EMBL" id="CUS03758.2"/>
    </source>
</evidence>
<feature type="binding site" evidence="20">
    <location>
        <position position="456"/>
    </location>
    <ligand>
        <name>Mg(2+)</name>
        <dbReference type="ChEBI" id="CHEBI:18420"/>
    </ligand>
</feature>
<keyword evidence="13 17" id="KW-0479">Metal-binding</keyword>
<evidence type="ECO:0000256" key="20">
    <source>
        <dbReference type="PIRSR" id="PIRSR000732-3"/>
    </source>
</evidence>
<name>A0A160T3Y6_9CHLR</name>
<dbReference type="InterPro" id="IPR040442">
    <property type="entry name" value="Pyrv_kinase-like_dom_sf"/>
</dbReference>
<feature type="active site" description="Tele-phosphohistidine intermediate" evidence="18">
    <location>
        <position position="190"/>
    </location>
</feature>
<dbReference type="Pfam" id="PF05524">
    <property type="entry name" value="PEP-utilisers_N"/>
    <property type="match status" value="1"/>
</dbReference>
<evidence type="ECO:0000256" key="1">
    <source>
        <dbReference type="ARBA" id="ARBA00000683"/>
    </source>
</evidence>
<evidence type="ECO:0000256" key="9">
    <source>
        <dbReference type="ARBA" id="ARBA00022490"/>
    </source>
</evidence>
<dbReference type="GO" id="GO:0005737">
    <property type="term" value="C:cytoplasm"/>
    <property type="evidence" value="ECO:0007669"/>
    <property type="project" value="UniProtKB-SubCell"/>
</dbReference>
<evidence type="ECO:0000256" key="18">
    <source>
        <dbReference type="PIRSR" id="PIRSR000732-1"/>
    </source>
</evidence>
<gene>
    <name evidence="24" type="primary">ptsI</name>
    <name evidence="24" type="ORF">CFX0092_A1880</name>
</gene>
<feature type="binding site" evidence="19">
    <location>
        <position position="297"/>
    </location>
    <ligand>
        <name>phosphoenolpyruvate</name>
        <dbReference type="ChEBI" id="CHEBI:58702"/>
    </ligand>
</feature>
<evidence type="ECO:0000256" key="4">
    <source>
        <dbReference type="ARBA" id="ARBA00004496"/>
    </source>
</evidence>
<keyword evidence="10 17" id="KW-0762">Sugar transport</keyword>
<dbReference type="PANTHER" id="PTHR46244:SF3">
    <property type="entry name" value="PHOSPHOENOLPYRUVATE-PROTEIN PHOSPHOTRANSFERASE"/>
    <property type="match status" value="1"/>
</dbReference>
<feature type="active site" description="Proton donor" evidence="18">
    <location>
        <position position="503"/>
    </location>
</feature>